<comment type="caution">
    <text evidence="1">The sequence shown here is derived from an EMBL/GenBank/DDBJ whole genome shotgun (WGS) entry which is preliminary data.</text>
</comment>
<proteinExistence type="predicted"/>
<name>A0A2T0SGP0_9PSEU</name>
<protein>
    <submittedName>
        <fullName evidence="1">Uncharacterized protein</fullName>
    </submittedName>
</protein>
<dbReference type="AlphaFoldDB" id="A0A2T0SGP0"/>
<dbReference type="EMBL" id="PVTF01000020">
    <property type="protein sequence ID" value="PRY32584.1"/>
    <property type="molecule type" value="Genomic_DNA"/>
</dbReference>
<evidence type="ECO:0000313" key="1">
    <source>
        <dbReference type="EMBL" id="PRY32584.1"/>
    </source>
</evidence>
<accession>A0A2T0SGP0</accession>
<evidence type="ECO:0000313" key="2">
    <source>
        <dbReference type="Proteomes" id="UP000239494"/>
    </source>
</evidence>
<organism evidence="1 2">
    <name type="scientific">Umezawaea tangerina</name>
    <dbReference type="NCBI Taxonomy" id="84725"/>
    <lineage>
        <taxon>Bacteria</taxon>
        <taxon>Bacillati</taxon>
        <taxon>Actinomycetota</taxon>
        <taxon>Actinomycetes</taxon>
        <taxon>Pseudonocardiales</taxon>
        <taxon>Pseudonocardiaceae</taxon>
        <taxon>Umezawaea</taxon>
    </lineage>
</organism>
<gene>
    <name evidence="1" type="ORF">CLV43_1202</name>
</gene>
<dbReference type="Proteomes" id="UP000239494">
    <property type="component" value="Unassembled WGS sequence"/>
</dbReference>
<keyword evidence="2" id="KW-1185">Reference proteome</keyword>
<reference evidence="1 2" key="1">
    <citation type="submission" date="2018-03" db="EMBL/GenBank/DDBJ databases">
        <title>Genomic Encyclopedia of Archaeal and Bacterial Type Strains, Phase II (KMG-II): from individual species to whole genera.</title>
        <authorList>
            <person name="Goeker M."/>
        </authorList>
    </citation>
    <scope>NUCLEOTIDE SEQUENCE [LARGE SCALE GENOMIC DNA]</scope>
    <source>
        <strain evidence="1 2">DSM 44720</strain>
    </source>
</reference>
<sequence length="522" mass="59269">MNIDRSMLKILADTRCADQVIRLTNEALENTPGRSIGQNDVFRHEWVHYLQFSGTPTGVMLSYFRRNCFNLLKQTLIDSPKGKYDTKPFCDKLAMFKTLWEAWPPNWYSAGVANPLPVSAVRLELDGLHVELSGSNFEFRLPIGLQAVYEALAWCAAILESDDFDMQVVPKTADYLLYTWPLWVLASRQSSSIDSIKREDIAGVLPLLFIACFYDHRVLPAPNPGLAESFMSIRRDLEKRNVTTGRFIWQIFRDYERFWKQRPSLGNVNSYLGQIGLPSIGLMLEETVETVRRSLTHTEEFFSQMSASMKGGTILIADDMVAEIDLLRTSIVNLEIVNEQFDRALLSPLLLLPDLVPAVCSIERPDGYDWFSVTFQDGPQHHDASQVDNRIILREQLSITEHVMMQAAFGTHLGCYGSIDWRLPINNCPATRDCMNIPDKIGIKFCVDPAWRQRVGMILDGLCGHHNTPPPESVFPGITAAVKEYRKVLRGDDPDIARAKIDFDQLGLNRYLSALYQPDRDS</sequence>